<evidence type="ECO:0000256" key="1">
    <source>
        <dbReference type="ARBA" id="ARBA00022898"/>
    </source>
</evidence>
<dbReference type="InterPro" id="IPR001608">
    <property type="entry name" value="Ala_racemase_N"/>
</dbReference>
<dbReference type="AlphaFoldDB" id="A0AAW5K8A3"/>
<sequence>MVINIGENIAKIREDMASAAKRSGRALSEIKLMGVTKYHPVEMMTAAAPLLDLIGENKVQEAAGKRSAWPAEAESCPWHMIGHLQRNKIRRALESFDLIESVDSLETAVGLNRVLSEGEPRSFPVFIEVNMSREAAKSGIAPEETERLLDDMMKSCPLIAVNGLMTVAEDTEDERVLRETFSGLRELREKLRRAAGLPLPELSMGMSGDYMIAVEEGSTIVRVGSAIFGPRNYG</sequence>
<comment type="caution">
    <text evidence="6">The sequence shown here is derived from an EMBL/GenBank/DDBJ whole genome shotgun (WGS) entry which is preliminary data.</text>
</comment>
<feature type="domain" description="Alanine racemase N-terminal" evidence="5">
    <location>
        <begin position="13"/>
        <end position="230"/>
    </location>
</feature>
<dbReference type="Pfam" id="PF01168">
    <property type="entry name" value="Ala_racemase_N"/>
    <property type="match status" value="1"/>
</dbReference>
<keyword evidence="1 2" id="KW-0663">Pyridoxal phosphate</keyword>
<evidence type="ECO:0000256" key="4">
    <source>
        <dbReference type="RuleBase" id="RU004514"/>
    </source>
</evidence>
<dbReference type="EMBL" id="JANFYT010000011">
    <property type="protein sequence ID" value="MCQ4814078.1"/>
    <property type="molecule type" value="Genomic_DNA"/>
</dbReference>
<feature type="modified residue" description="N6-(pyridoxal phosphate)lysine" evidence="2 3">
    <location>
        <position position="37"/>
    </location>
</feature>
<proteinExistence type="inferred from homology"/>
<dbReference type="NCBIfam" id="TIGR00044">
    <property type="entry name" value="YggS family pyridoxal phosphate-dependent enzyme"/>
    <property type="match status" value="1"/>
</dbReference>
<gene>
    <name evidence="6" type="ORF">NE630_06495</name>
</gene>
<dbReference type="SUPFAM" id="SSF51419">
    <property type="entry name" value="PLP-binding barrel"/>
    <property type="match status" value="1"/>
</dbReference>
<dbReference type="InterPro" id="IPR029066">
    <property type="entry name" value="PLP-binding_barrel"/>
</dbReference>
<comment type="similarity">
    <text evidence="2 4">Belongs to the pyridoxal phosphate-binding protein YggS/PROSC family.</text>
</comment>
<keyword evidence="7" id="KW-1185">Reference proteome</keyword>
<dbReference type="GO" id="GO:0030170">
    <property type="term" value="F:pyridoxal phosphate binding"/>
    <property type="evidence" value="ECO:0007669"/>
    <property type="project" value="UniProtKB-UniRule"/>
</dbReference>
<comment type="function">
    <text evidence="2">Pyridoxal 5'-phosphate (PLP)-binding protein, which is involved in PLP homeostasis.</text>
</comment>
<dbReference type="PIRSF" id="PIRSF004848">
    <property type="entry name" value="YBL036c_PLPDEIII"/>
    <property type="match status" value="1"/>
</dbReference>
<dbReference type="RefSeq" id="WP_008713217.1">
    <property type="nucleotide sequence ID" value="NZ_CABKQM010000008.1"/>
</dbReference>
<evidence type="ECO:0000313" key="7">
    <source>
        <dbReference type="Proteomes" id="UP001205919"/>
    </source>
</evidence>
<comment type="cofactor">
    <cofactor evidence="3">
        <name>pyridoxal 5'-phosphate</name>
        <dbReference type="ChEBI" id="CHEBI:597326"/>
    </cofactor>
</comment>
<reference evidence="6 7" key="1">
    <citation type="submission" date="2022-06" db="EMBL/GenBank/DDBJ databases">
        <title>Isolation of gut microbiota from human fecal samples.</title>
        <authorList>
            <person name="Pamer E.G."/>
            <person name="Barat B."/>
            <person name="Waligurski E."/>
            <person name="Medina S."/>
            <person name="Paddock L."/>
            <person name="Mostad J."/>
        </authorList>
    </citation>
    <scope>NUCLEOTIDE SEQUENCE [LARGE SCALE GENOMIC DNA]</scope>
    <source>
        <strain evidence="6 7">DFI.9.90</strain>
    </source>
</reference>
<evidence type="ECO:0000259" key="5">
    <source>
        <dbReference type="Pfam" id="PF01168"/>
    </source>
</evidence>
<dbReference type="CDD" id="cd00635">
    <property type="entry name" value="PLPDE_III_YBL036c_like"/>
    <property type="match status" value="1"/>
</dbReference>
<dbReference type="InterPro" id="IPR011078">
    <property type="entry name" value="PyrdxlP_homeostasis"/>
</dbReference>
<dbReference type="GeneID" id="95757107"/>
<evidence type="ECO:0000313" key="6">
    <source>
        <dbReference type="EMBL" id="MCQ4814078.1"/>
    </source>
</evidence>
<dbReference type="Gene3D" id="3.20.20.10">
    <property type="entry name" value="Alanine racemase"/>
    <property type="match status" value="1"/>
</dbReference>
<evidence type="ECO:0000256" key="2">
    <source>
        <dbReference type="HAMAP-Rule" id="MF_02087"/>
    </source>
</evidence>
<evidence type="ECO:0000256" key="3">
    <source>
        <dbReference type="PIRSR" id="PIRSR004848-1"/>
    </source>
</evidence>
<dbReference type="Proteomes" id="UP001205919">
    <property type="component" value="Unassembled WGS sequence"/>
</dbReference>
<organism evidence="6 7">
    <name type="scientific">Cloacibacillus evryensis</name>
    <dbReference type="NCBI Taxonomy" id="508460"/>
    <lineage>
        <taxon>Bacteria</taxon>
        <taxon>Thermotogati</taxon>
        <taxon>Synergistota</taxon>
        <taxon>Synergistia</taxon>
        <taxon>Synergistales</taxon>
        <taxon>Synergistaceae</taxon>
        <taxon>Cloacibacillus</taxon>
    </lineage>
</organism>
<dbReference type="PANTHER" id="PTHR10146">
    <property type="entry name" value="PROLINE SYNTHETASE CO-TRANSCRIBED BACTERIAL HOMOLOG PROTEIN"/>
    <property type="match status" value="1"/>
</dbReference>
<protein>
    <recommendedName>
        <fullName evidence="2">Pyridoxal phosphate homeostasis protein</fullName>
        <shortName evidence="2">PLP homeostasis protein</shortName>
    </recommendedName>
</protein>
<accession>A0AAW5K8A3</accession>
<name>A0AAW5K8A3_9BACT</name>
<dbReference type="PANTHER" id="PTHR10146:SF14">
    <property type="entry name" value="PYRIDOXAL PHOSPHATE HOMEOSTASIS PROTEIN"/>
    <property type="match status" value="1"/>
</dbReference>
<dbReference type="HAMAP" id="MF_02087">
    <property type="entry name" value="PLP_homeostasis"/>
    <property type="match status" value="1"/>
</dbReference>